<keyword evidence="1" id="KW-1133">Transmembrane helix</keyword>
<comment type="caution">
    <text evidence="2">The sequence shown here is derived from an EMBL/GenBank/DDBJ whole genome shotgun (WGS) entry which is preliminary data.</text>
</comment>
<name>A0A3D0KCD1_9GAMM</name>
<keyword evidence="1" id="KW-0472">Membrane</keyword>
<organism evidence="2">
    <name type="scientific">Halomonas campaniensis</name>
    <dbReference type="NCBI Taxonomy" id="213554"/>
    <lineage>
        <taxon>Bacteria</taxon>
        <taxon>Pseudomonadati</taxon>
        <taxon>Pseudomonadota</taxon>
        <taxon>Gammaproteobacteria</taxon>
        <taxon>Oceanospirillales</taxon>
        <taxon>Halomonadaceae</taxon>
        <taxon>Halomonas</taxon>
    </lineage>
</organism>
<feature type="transmembrane region" description="Helical" evidence="1">
    <location>
        <begin position="31"/>
        <end position="50"/>
    </location>
</feature>
<evidence type="ECO:0000256" key="1">
    <source>
        <dbReference type="SAM" id="Phobius"/>
    </source>
</evidence>
<dbReference type="AlphaFoldDB" id="A0A3D0KCD1"/>
<feature type="transmembrane region" description="Helical" evidence="1">
    <location>
        <begin position="62"/>
        <end position="80"/>
    </location>
</feature>
<sequence>MHTVMVILAGLVLLAVFVVLARIASIRFARLLPVYLVVWLICTAINMWIGVSQAGYSVMQELPFLLIVFAVPAVVAILWSRRN</sequence>
<gene>
    <name evidence="2" type="ORF">DEO68_03240</name>
</gene>
<accession>A0A3D0KCD1</accession>
<reference evidence="2" key="1">
    <citation type="journal article" date="2018" name="Nat. Biotechnol.">
        <title>A standardized bacterial taxonomy based on genome phylogeny substantially revises the tree of life.</title>
        <authorList>
            <person name="Parks D.H."/>
            <person name="Chuvochina M."/>
            <person name="Waite D.W."/>
            <person name="Rinke C."/>
            <person name="Skarshewski A."/>
            <person name="Chaumeil P.A."/>
            <person name="Hugenholtz P."/>
        </authorList>
    </citation>
    <scope>NUCLEOTIDE SEQUENCE [LARGE SCALE GENOMIC DNA]</scope>
    <source>
        <strain evidence="2">UBA11284</strain>
    </source>
</reference>
<keyword evidence="1" id="KW-0812">Transmembrane</keyword>
<dbReference type="EMBL" id="DOTR01000015">
    <property type="protein sequence ID" value="HCA01202.1"/>
    <property type="molecule type" value="Genomic_DNA"/>
</dbReference>
<proteinExistence type="predicted"/>
<evidence type="ECO:0000313" key="2">
    <source>
        <dbReference type="EMBL" id="HCA01202.1"/>
    </source>
</evidence>
<protein>
    <submittedName>
        <fullName evidence="2">Uncharacterized protein</fullName>
    </submittedName>
</protein>